<accession>Q02BP4</accession>
<dbReference type="HOGENOM" id="CLU_047123_2_0_0"/>
<dbReference type="InParanoid" id="Q02BP4"/>
<dbReference type="PANTHER" id="PTHR36842:SF1">
    <property type="entry name" value="PROTEIN TOLB"/>
    <property type="match status" value="1"/>
</dbReference>
<evidence type="ECO:0000313" key="4">
    <source>
        <dbReference type="EMBL" id="ABJ81522.1"/>
    </source>
</evidence>
<keyword evidence="3" id="KW-0732">Signal</keyword>
<dbReference type="EMBL" id="CP000473">
    <property type="protein sequence ID" value="ABJ81522.1"/>
    <property type="molecule type" value="Genomic_DNA"/>
</dbReference>
<evidence type="ECO:0000256" key="3">
    <source>
        <dbReference type="SAM" id="SignalP"/>
    </source>
</evidence>
<dbReference type="Pfam" id="PF07676">
    <property type="entry name" value="PD40"/>
    <property type="match status" value="4"/>
</dbReference>
<proteinExistence type="inferred from homology"/>
<sequence precursor="true">MKKLICFALASAGALLVLAAQDARIVVDRTQGAIPVIAIPDLRGSGDAQKFMGAFNETLYNDVNSSGLLKIVPKTSLPLFVPQQPSDFQQPAPPPAPTRGRTPQMTQAASGGGRWMQDWSSPPPQANYLAFGYTAVQNGVFVLQGWLYDLSKGNPAAAQVIGNRYLGSVDEAGARKVAHEFAAEIVGLFGGKSLFGTHIYFSSNRSGHKEIWAMDPDGKNQRQITRFNSISTYPNVSPDGTKIAFTSWVKGQPAIFIFSVDPVRDLRFYNQTASVNQAGSFTPDGKQIVYASSAGNGICCRIFIANLDGTGFRPISSPSAIEVEPKVNPKTGADIVFSSGRSGPQQIYRMNMDGADVERLTPGVGEASNPSWHPDGQHIAFAWTQGYATGAFNIFTMNVATREYVQLTHGDGKNENPNWAPDGVHIVFAKTRGNSSQIYTMLANGTQIQQLTTAGQNERPVWGR</sequence>
<comment type="similarity">
    <text evidence="1">Belongs to the TolB family.</text>
</comment>
<dbReference type="Gene3D" id="2.120.10.60">
    <property type="entry name" value="Tricorn protease N-terminal domain"/>
    <property type="match status" value="1"/>
</dbReference>
<feature type="chain" id="PRO_5004163998" evidence="3">
    <location>
        <begin position="20"/>
        <end position="464"/>
    </location>
</feature>
<dbReference type="STRING" id="234267.Acid_0512"/>
<organism evidence="4">
    <name type="scientific">Solibacter usitatus (strain Ellin6076)</name>
    <dbReference type="NCBI Taxonomy" id="234267"/>
    <lineage>
        <taxon>Bacteria</taxon>
        <taxon>Pseudomonadati</taxon>
        <taxon>Acidobacteriota</taxon>
        <taxon>Terriglobia</taxon>
        <taxon>Bryobacterales</taxon>
        <taxon>Solibacteraceae</taxon>
        <taxon>Candidatus Solibacter</taxon>
    </lineage>
</organism>
<feature type="region of interest" description="Disordered" evidence="2">
    <location>
        <begin position="82"/>
        <end position="116"/>
    </location>
</feature>
<feature type="signal peptide" evidence="3">
    <location>
        <begin position="1"/>
        <end position="19"/>
    </location>
</feature>
<dbReference type="OrthoDB" id="108903at2"/>
<dbReference type="SUPFAM" id="SSF69304">
    <property type="entry name" value="Tricorn protease N-terminal domain"/>
    <property type="match status" value="1"/>
</dbReference>
<dbReference type="InterPro" id="IPR011042">
    <property type="entry name" value="6-blade_b-propeller_TolB-like"/>
</dbReference>
<dbReference type="Gene3D" id="3.40.50.10070">
    <property type="entry name" value="TolB, N-terminal domain"/>
    <property type="match status" value="1"/>
</dbReference>
<protein>
    <submittedName>
        <fullName evidence="4">WD40 domain protein beta Propeller</fullName>
    </submittedName>
</protein>
<evidence type="ECO:0000256" key="1">
    <source>
        <dbReference type="ARBA" id="ARBA00009820"/>
    </source>
</evidence>
<name>Q02BP4_SOLUE</name>
<dbReference type="PANTHER" id="PTHR36842">
    <property type="entry name" value="PROTEIN TOLB HOMOLOG"/>
    <property type="match status" value="1"/>
</dbReference>
<reference evidence="4" key="1">
    <citation type="submission" date="2006-10" db="EMBL/GenBank/DDBJ databases">
        <title>Complete sequence of Solibacter usitatus Ellin6076.</title>
        <authorList>
            <consortium name="US DOE Joint Genome Institute"/>
            <person name="Copeland A."/>
            <person name="Lucas S."/>
            <person name="Lapidus A."/>
            <person name="Barry K."/>
            <person name="Detter J.C."/>
            <person name="Glavina del Rio T."/>
            <person name="Hammon N."/>
            <person name="Israni S."/>
            <person name="Dalin E."/>
            <person name="Tice H."/>
            <person name="Pitluck S."/>
            <person name="Thompson L.S."/>
            <person name="Brettin T."/>
            <person name="Bruce D."/>
            <person name="Han C."/>
            <person name="Tapia R."/>
            <person name="Gilna P."/>
            <person name="Schmutz J."/>
            <person name="Larimer F."/>
            <person name="Land M."/>
            <person name="Hauser L."/>
            <person name="Kyrpides N."/>
            <person name="Mikhailova N."/>
            <person name="Janssen P.H."/>
            <person name="Kuske C.R."/>
            <person name="Richardson P."/>
        </authorList>
    </citation>
    <scope>NUCLEOTIDE SEQUENCE</scope>
    <source>
        <strain evidence="4">Ellin6076</strain>
    </source>
</reference>
<evidence type="ECO:0000256" key="2">
    <source>
        <dbReference type="SAM" id="MobiDB-lite"/>
    </source>
</evidence>
<dbReference type="KEGG" id="sus:Acid_0512"/>
<dbReference type="AlphaFoldDB" id="Q02BP4"/>
<dbReference type="FunCoup" id="Q02BP4">
    <property type="interactions" value="24"/>
</dbReference>
<dbReference type="InterPro" id="IPR011659">
    <property type="entry name" value="WD40"/>
</dbReference>
<dbReference type="Gene3D" id="2.120.10.30">
    <property type="entry name" value="TolB, C-terminal domain"/>
    <property type="match status" value="2"/>
</dbReference>
<dbReference type="eggNOG" id="COG0823">
    <property type="taxonomic scope" value="Bacteria"/>
</dbReference>
<gene>
    <name evidence="4" type="ordered locus">Acid_0512</name>
</gene>